<dbReference type="GO" id="GO:0031122">
    <property type="term" value="P:cytoplasmic microtubule organization"/>
    <property type="evidence" value="ECO:0007669"/>
    <property type="project" value="TreeGrafter"/>
</dbReference>
<dbReference type="GO" id="GO:0007020">
    <property type="term" value="P:microtubule nucleation"/>
    <property type="evidence" value="ECO:0007669"/>
    <property type="project" value="InterPro"/>
</dbReference>
<dbReference type="eggNOG" id="KOG2065">
    <property type="taxonomic scope" value="Eukaryota"/>
</dbReference>
<reference evidence="11" key="1">
    <citation type="submission" date="2012-06" db="EMBL/GenBank/DDBJ databases">
        <title>The genome sequence of Coniosporium apollinis CBS 100218.</title>
        <authorList>
            <consortium name="The Broad Institute Genome Sequencing Platform"/>
            <person name="Cuomo C."/>
            <person name="Gorbushina A."/>
            <person name="Noack S."/>
            <person name="Walker B."/>
            <person name="Young S.K."/>
            <person name="Zeng Q."/>
            <person name="Gargeya S."/>
            <person name="Fitzgerald M."/>
            <person name="Haas B."/>
            <person name="Abouelleil A."/>
            <person name="Alvarado L."/>
            <person name="Arachchi H.M."/>
            <person name="Berlin A.M."/>
            <person name="Chapman S.B."/>
            <person name="Goldberg J."/>
            <person name="Griggs A."/>
            <person name="Gujja S."/>
            <person name="Hansen M."/>
            <person name="Howarth C."/>
            <person name="Imamovic A."/>
            <person name="Larimer J."/>
            <person name="McCowan C."/>
            <person name="Montmayeur A."/>
            <person name="Murphy C."/>
            <person name="Neiman D."/>
            <person name="Pearson M."/>
            <person name="Priest M."/>
            <person name="Roberts A."/>
            <person name="Saif S."/>
            <person name="Shea T."/>
            <person name="Sisk P."/>
            <person name="Sykes S."/>
            <person name="Wortman J."/>
            <person name="Nusbaum C."/>
            <person name="Birren B."/>
        </authorList>
    </citation>
    <scope>NUCLEOTIDE SEQUENCE [LARGE SCALE GENOMIC DNA]</scope>
    <source>
        <strain evidence="11">CBS 100218</strain>
    </source>
</reference>
<dbReference type="GeneID" id="19897453"/>
<dbReference type="AlphaFoldDB" id="R7YGA1"/>
<evidence type="ECO:0000259" key="9">
    <source>
        <dbReference type="Pfam" id="PF17681"/>
    </source>
</evidence>
<dbReference type="EMBL" id="JH767554">
    <property type="protein sequence ID" value="EON60932.1"/>
    <property type="molecule type" value="Genomic_DNA"/>
</dbReference>
<organism evidence="10 11">
    <name type="scientific">Coniosporium apollinis (strain CBS 100218)</name>
    <name type="common">Rock-inhabiting black yeast</name>
    <dbReference type="NCBI Taxonomy" id="1168221"/>
    <lineage>
        <taxon>Eukaryota</taxon>
        <taxon>Fungi</taxon>
        <taxon>Dikarya</taxon>
        <taxon>Ascomycota</taxon>
        <taxon>Pezizomycotina</taxon>
        <taxon>Dothideomycetes</taxon>
        <taxon>Dothideomycetes incertae sedis</taxon>
        <taxon>Coniosporium</taxon>
    </lineage>
</organism>
<dbReference type="InterPro" id="IPR041470">
    <property type="entry name" value="GCP_N"/>
</dbReference>
<dbReference type="GO" id="GO:0000922">
    <property type="term" value="C:spindle pole"/>
    <property type="evidence" value="ECO:0007669"/>
    <property type="project" value="InterPro"/>
</dbReference>
<evidence type="ECO:0000313" key="11">
    <source>
        <dbReference type="Proteomes" id="UP000016924"/>
    </source>
</evidence>
<evidence type="ECO:0000256" key="1">
    <source>
        <dbReference type="ARBA" id="ARBA00004267"/>
    </source>
</evidence>
<comment type="similarity">
    <text evidence="2 6">Belongs to the TUBGCP family.</text>
</comment>
<keyword evidence="4 6" id="KW-0493">Microtubule</keyword>
<feature type="domain" description="Gamma tubulin complex component protein N-terminal" evidence="9">
    <location>
        <begin position="115"/>
        <end position="344"/>
    </location>
</feature>
<gene>
    <name evidence="10" type="ORF">W97_00142</name>
</gene>
<dbReference type="GO" id="GO:0000278">
    <property type="term" value="P:mitotic cell cycle"/>
    <property type="evidence" value="ECO:0007669"/>
    <property type="project" value="TreeGrafter"/>
</dbReference>
<dbReference type="Pfam" id="PF17681">
    <property type="entry name" value="GCP_N_terminal"/>
    <property type="match status" value="1"/>
</dbReference>
<feature type="region of interest" description="Disordered" evidence="7">
    <location>
        <begin position="633"/>
        <end position="659"/>
    </location>
</feature>
<dbReference type="GO" id="GO:0043015">
    <property type="term" value="F:gamma-tubulin binding"/>
    <property type="evidence" value="ECO:0007669"/>
    <property type="project" value="InterPro"/>
</dbReference>
<sequence>MNAALEDVIERSFMNARHQESEISTAKTVADAPSSSRLGGTIQAAVVKGDNNRDVWPIDQAPTSIGLATTAIASAPVYTTFTPAQRTASDALVKLIASQVPYSTLELGVKITGRQKILDVESQILRKDAAIVGAYNIVPLAGVVGQFDEWTRRLEWLWDISCYMLPSEADCAASEEARTANACTGASIIDKLRQEAQTGYPDIEAAATELIKVAETAWLKQLSTWVLYGHIPAYGGKDFFVHTDEDTADSIPEFHANSKLLPKFISPQAASSVLFIGKSLNQIRSHHRNIETSHERSSTASELELVTVHLQYLSALSSPISSASFSDAISAIRVSLSRNTLQQLLPLPKILQILTLLKDFFLLGRGEFAMALITEANEQLRSRHSSSGQPRHRPNHNLQGLLIKEGEVTAVLMRTWAVLSSYTGDEDITDDILDLARDTVHLSISKPATTRPATPGRAREDPVSLPEVAGVTFNDVLMAMPITLNLDIPSPMDLFISSSELEVYSTIHAYLLAIRRAHFRLADLWRHSSLRRIHPAPPGPAHCALPGGRDELRKRRQRADTRALALRKVWATCSAAIFLLAETAGYFEGEVIQVSWKHFHRWITAAQATGGSASRPQTSSSLIHSTISTRPLSAESYRPSQHGTRGESAERAEETPHDPEALASAHRRFLTALVGSLLLADNDWARTLRTLLSHVDELVAFFTRLQTIQQNLDLEEDEGLVDALTNHAEEERQVALELDRSRKRIDSDLQSLVARLRIIDTERLGSSGFHVKPSLSEDSYEPWRCGGVDRLLMKLDFGSSVADDNEDTDKD</sequence>
<dbReference type="Pfam" id="PF04130">
    <property type="entry name" value="GCP_C_terminal"/>
    <property type="match status" value="1"/>
</dbReference>
<dbReference type="HOGENOM" id="CLU_005595_0_0_1"/>
<keyword evidence="5 6" id="KW-0206">Cytoskeleton</keyword>
<dbReference type="GO" id="GO:0051225">
    <property type="term" value="P:spindle assembly"/>
    <property type="evidence" value="ECO:0007669"/>
    <property type="project" value="TreeGrafter"/>
</dbReference>
<dbReference type="OrthoDB" id="78652at2759"/>
<evidence type="ECO:0000256" key="5">
    <source>
        <dbReference type="ARBA" id="ARBA00023212"/>
    </source>
</evidence>
<evidence type="ECO:0000256" key="7">
    <source>
        <dbReference type="SAM" id="MobiDB-lite"/>
    </source>
</evidence>
<evidence type="ECO:0000313" key="10">
    <source>
        <dbReference type="EMBL" id="EON60932.1"/>
    </source>
</evidence>
<dbReference type="Gene3D" id="1.20.120.1900">
    <property type="entry name" value="Gamma-tubulin complex, C-terminal domain"/>
    <property type="match status" value="1"/>
</dbReference>
<evidence type="ECO:0000256" key="2">
    <source>
        <dbReference type="ARBA" id="ARBA00010337"/>
    </source>
</evidence>
<protein>
    <recommendedName>
        <fullName evidence="6">Spindle pole body component</fullName>
    </recommendedName>
</protein>
<keyword evidence="3 6" id="KW-0963">Cytoplasm</keyword>
<dbReference type="GO" id="GO:0051321">
    <property type="term" value="P:meiotic cell cycle"/>
    <property type="evidence" value="ECO:0007669"/>
    <property type="project" value="TreeGrafter"/>
</dbReference>
<dbReference type="STRING" id="1168221.R7YGA1"/>
<evidence type="ECO:0000256" key="6">
    <source>
        <dbReference type="RuleBase" id="RU363050"/>
    </source>
</evidence>
<comment type="subcellular location">
    <subcellularLocation>
        <location evidence="1 6">Cytoplasm</location>
        <location evidence="1 6">Cytoskeleton</location>
        <location evidence="1 6">Microtubule organizing center</location>
    </subcellularLocation>
</comment>
<proteinExistence type="inferred from homology"/>
<dbReference type="OMA" id="QLSMWLL"/>
<dbReference type="PANTHER" id="PTHR19302:SF27">
    <property type="entry name" value="GAMMA-TUBULIN COMPLEX COMPONENT 4"/>
    <property type="match status" value="1"/>
</dbReference>
<dbReference type="InterPro" id="IPR042241">
    <property type="entry name" value="GCP_C_sf"/>
</dbReference>
<dbReference type="GO" id="GO:0044732">
    <property type="term" value="C:mitotic spindle pole body"/>
    <property type="evidence" value="ECO:0007669"/>
    <property type="project" value="TreeGrafter"/>
</dbReference>
<dbReference type="InterPro" id="IPR040457">
    <property type="entry name" value="GCP_C"/>
</dbReference>
<name>R7YGA1_CONA1</name>
<dbReference type="PANTHER" id="PTHR19302">
    <property type="entry name" value="GAMMA TUBULIN COMPLEX PROTEIN"/>
    <property type="match status" value="1"/>
</dbReference>
<evidence type="ECO:0000259" key="8">
    <source>
        <dbReference type="Pfam" id="PF04130"/>
    </source>
</evidence>
<dbReference type="GO" id="GO:0005874">
    <property type="term" value="C:microtubule"/>
    <property type="evidence" value="ECO:0007669"/>
    <property type="project" value="UniProtKB-KW"/>
</dbReference>
<dbReference type="GO" id="GO:0051011">
    <property type="term" value="F:microtubule minus-end binding"/>
    <property type="evidence" value="ECO:0007669"/>
    <property type="project" value="TreeGrafter"/>
</dbReference>
<accession>R7YGA1</accession>
<dbReference type="RefSeq" id="XP_007776249.1">
    <property type="nucleotide sequence ID" value="XM_007778059.1"/>
</dbReference>
<evidence type="ECO:0000256" key="4">
    <source>
        <dbReference type="ARBA" id="ARBA00022701"/>
    </source>
</evidence>
<feature type="compositionally biased region" description="Basic and acidic residues" evidence="7">
    <location>
        <begin position="644"/>
        <end position="659"/>
    </location>
</feature>
<feature type="domain" description="Gamma tubulin complex component C-terminal" evidence="8">
    <location>
        <begin position="353"/>
        <end position="797"/>
    </location>
</feature>
<dbReference type="InterPro" id="IPR007259">
    <property type="entry name" value="GCP"/>
</dbReference>
<dbReference type="Proteomes" id="UP000016924">
    <property type="component" value="Unassembled WGS sequence"/>
</dbReference>
<dbReference type="GO" id="GO:0000930">
    <property type="term" value="C:gamma-tubulin complex"/>
    <property type="evidence" value="ECO:0007669"/>
    <property type="project" value="UniProtKB-ARBA"/>
</dbReference>
<evidence type="ECO:0000256" key="3">
    <source>
        <dbReference type="ARBA" id="ARBA00022490"/>
    </source>
</evidence>
<keyword evidence="11" id="KW-1185">Reference proteome</keyword>